<dbReference type="InterPro" id="IPR021388">
    <property type="entry name" value="DUF3024"/>
</dbReference>
<dbReference type="EMBL" id="SMFZ01000001">
    <property type="protein sequence ID" value="TCK27733.1"/>
    <property type="molecule type" value="Genomic_DNA"/>
</dbReference>
<dbReference type="Proteomes" id="UP000295560">
    <property type="component" value="Unassembled WGS sequence"/>
</dbReference>
<protein>
    <submittedName>
        <fullName evidence="1">Uncharacterized protein</fullName>
    </submittedName>
</protein>
<proteinExistence type="predicted"/>
<dbReference type="OrthoDB" id="4210561at2"/>
<gene>
    <name evidence="1" type="ORF">EV378_3611</name>
</gene>
<sequence length="114" mass="12659">MAVPEDVREQLASWCAGLLPPEEQDRRRIGYTTAGSNVTILDRRPPTFPELGAAWSSTALAQLRADTPKPGRWTLYLPGEAPDERWQPQEPSADDPFVLLERIEGAIRAIGPPR</sequence>
<dbReference type="RefSeq" id="WP_132426883.1">
    <property type="nucleotide sequence ID" value="NZ_SMFZ01000001.1"/>
</dbReference>
<accession>A0A4R1I1E9</accession>
<organism evidence="1 2">
    <name type="scientific">Pseudonocardia endophytica</name>
    <dbReference type="NCBI Taxonomy" id="401976"/>
    <lineage>
        <taxon>Bacteria</taxon>
        <taxon>Bacillati</taxon>
        <taxon>Actinomycetota</taxon>
        <taxon>Actinomycetes</taxon>
        <taxon>Pseudonocardiales</taxon>
        <taxon>Pseudonocardiaceae</taxon>
        <taxon>Pseudonocardia</taxon>
    </lineage>
</organism>
<dbReference type="Pfam" id="PF11225">
    <property type="entry name" value="DUF3024"/>
    <property type="match status" value="1"/>
</dbReference>
<keyword evidence="2" id="KW-1185">Reference proteome</keyword>
<name>A0A4R1I1E9_PSEEN</name>
<dbReference type="AlphaFoldDB" id="A0A4R1I1E9"/>
<comment type="caution">
    <text evidence="1">The sequence shown here is derived from an EMBL/GenBank/DDBJ whole genome shotgun (WGS) entry which is preliminary data.</text>
</comment>
<reference evidence="1 2" key="1">
    <citation type="submission" date="2019-03" db="EMBL/GenBank/DDBJ databases">
        <title>Sequencing the genomes of 1000 actinobacteria strains.</title>
        <authorList>
            <person name="Klenk H.-P."/>
        </authorList>
    </citation>
    <scope>NUCLEOTIDE SEQUENCE [LARGE SCALE GENOMIC DNA]</scope>
    <source>
        <strain evidence="1 2">DSM 44969</strain>
    </source>
</reference>
<evidence type="ECO:0000313" key="1">
    <source>
        <dbReference type="EMBL" id="TCK27733.1"/>
    </source>
</evidence>
<evidence type="ECO:0000313" key="2">
    <source>
        <dbReference type="Proteomes" id="UP000295560"/>
    </source>
</evidence>